<reference evidence="3 4" key="1">
    <citation type="submission" date="2019-08" db="EMBL/GenBank/DDBJ databases">
        <title>In-depth cultivation of the pig gut microbiome towards novel bacterial diversity and tailored functional studies.</title>
        <authorList>
            <person name="Wylensek D."/>
            <person name="Hitch T.C.A."/>
            <person name="Clavel T."/>
        </authorList>
    </citation>
    <scope>NUCLEOTIDE SEQUENCE [LARGE SCALE GENOMIC DNA]</scope>
    <source>
        <strain evidence="3 4">WCA-383-APC-5B</strain>
    </source>
</reference>
<accession>A0A7X2T1I6</accession>
<dbReference type="Pfam" id="PF00497">
    <property type="entry name" value="SBP_bac_3"/>
    <property type="match status" value="1"/>
</dbReference>
<name>A0A7X2T1I6_9CLOT</name>
<sequence length="265" mass="28494">MKKGIIKKIIVGTLIAAMTIGVMGCGAKKENMGLSNIKSKKKIVVGLSPDFAPFEFKDKQGNIIGMDAEIIKAVAKDMGVEYEIKSMDFSGLLPALQAGKLDIVVSGMNPTPKREKNVLFSDGYYDSSSQLVVKKGEAGKYKSEKDVEGKTLAVQKASVQENQSKTLKPKELKSLGKVTDCVLTLQGGKVDAVLLDKPVAMLTVKANPNLELADVVMKDTSTKAFAVAMKKGETDLQSSINKTIAKLKSEGKLEQFFNDAVSQAE</sequence>
<dbReference type="EMBL" id="VULX01000014">
    <property type="protein sequence ID" value="MSR91696.1"/>
    <property type="molecule type" value="Genomic_DNA"/>
</dbReference>
<keyword evidence="1" id="KW-0732">Signal</keyword>
<organism evidence="3 4">
    <name type="scientific">Inconstantimicrobium porci</name>
    <dbReference type="NCBI Taxonomy" id="2652291"/>
    <lineage>
        <taxon>Bacteria</taxon>
        <taxon>Bacillati</taxon>
        <taxon>Bacillota</taxon>
        <taxon>Clostridia</taxon>
        <taxon>Eubacteriales</taxon>
        <taxon>Clostridiaceae</taxon>
        <taxon>Inconstantimicrobium</taxon>
    </lineage>
</organism>
<comment type="caution">
    <text evidence="3">The sequence shown here is derived from an EMBL/GenBank/DDBJ whole genome shotgun (WGS) entry which is preliminary data.</text>
</comment>
<dbReference type="InterPro" id="IPR001638">
    <property type="entry name" value="Solute-binding_3/MltF_N"/>
</dbReference>
<evidence type="ECO:0000313" key="3">
    <source>
        <dbReference type="EMBL" id="MSR91696.1"/>
    </source>
</evidence>
<dbReference type="SUPFAM" id="SSF53850">
    <property type="entry name" value="Periplasmic binding protein-like II"/>
    <property type="match status" value="1"/>
</dbReference>
<dbReference type="AlphaFoldDB" id="A0A7X2T1I6"/>
<dbReference type="PANTHER" id="PTHR35936">
    <property type="entry name" value="MEMBRANE-BOUND LYTIC MUREIN TRANSGLYCOSYLASE F"/>
    <property type="match status" value="1"/>
</dbReference>
<feature type="domain" description="Solute-binding protein family 3/N-terminal" evidence="2">
    <location>
        <begin position="42"/>
        <end position="260"/>
    </location>
</feature>
<proteinExistence type="predicted"/>
<protein>
    <submittedName>
        <fullName evidence="3">Transporter substrate-binding domain-containing protein</fullName>
    </submittedName>
</protein>
<evidence type="ECO:0000256" key="1">
    <source>
        <dbReference type="ARBA" id="ARBA00022729"/>
    </source>
</evidence>
<keyword evidence="4" id="KW-1185">Reference proteome</keyword>
<dbReference type="SMART" id="SM00062">
    <property type="entry name" value="PBPb"/>
    <property type="match status" value="1"/>
</dbReference>
<dbReference type="Proteomes" id="UP000460287">
    <property type="component" value="Unassembled WGS sequence"/>
</dbReference>
<evidence type="ECO:0000313" key="4">
    <source>
        <dbReference type="Proteomes" id="UP000460287"/>
    </source>
</evidence>
<dbReference type="PROSITE" id="PS51257">
    <property type="entry name" value="PROKAR_LIPOPROTEIN"/>
    <property type="match status" value="1"/>
</dbReference>
<dbReference type="Gene3D" id="3.40.190.10">
    <property type="entry name" value="Periplasmic binding protein-like II"/>
    <property type="match status" value="2"/>
</dbReference>
<dbReference type="PANTHER" id="PTHR35936:SF17">
    <property type="entry name" value="ARGININE-BINDING EXTRACELLULAR PROTEIN ARTP"/>
    <property type="match status" value="1"/>
</dbReference>
<gene>
    <name evidence="3" type="ORF">FYJ33_09870</name>
</gene>
<dbReference type="RefSeq" id="WP_154531593.1">
    <property type="nucleotide sequence ID" value="NZ_JAQXTV010000059.1"/>
</dbReference>
<evidence type="ECO:0000259" key="2">
    <source>
        <dbReference type="SMART" id="SM00062"/>
    </source>
</evidence>